<dbReference type="OrthoDB" id="1929188at2759"/>
<evidence type="ECO:0000256" key="7">
    <source>
        <dbReference type="RuleBase" id="RU000540"/>
    </source>
</evidence>
<evidence type="ECO:0000256" key="4">
    <source>
        <dbReference type="ARBA" id="ARBA00022692"/>
    </source>
</evidence>
<comment type="function">
    <text evidence="1">May have a structural role to stabilize the lipid body during desiccation of the seed by preventing coalescence of the oil. Probably interacts with both lipid and phospholipid moieties of lipid bodies. May also provide recognition signals for specific lipase anchorage in lipolysis during seedling growth.</text>
</comment>
<dbReference type="GO" id="GO:0012511">
    <property type="term" value="C:monolayer-surrounded lipid storage body"/>
    <property type="evidence" value="ECO:0007669"/>
    <property type="project" value="InterPro"/>
</dbReference>
<dbReference type="Proteomes" id="UP000737018">
    <property type="component" value="Unassembled WGS sequence"/>
</dbReference>
<feature type="compositionally biased region" description="Basic and acidic residues" evidence="8">
    <location>
        <begin position="174"/>
        <end position="183"/>
    </location>
</feature>
<evidence type="ECO:0000313" key="10">
    <source>
        <dbReference type="EMBL" id="KAF3959506.1"/>
    </source>
</evidence>
<name>A0A8J4R8R1_9ROSI</name>
<keyword evidence="6 9" id="KW-0472">Membrane</keyword>
<dbReference type="Pfam" id="PF01277">
    <property type="entry name" value="Oleosin"/>
    <property type="match status" value="1"/>
</dbReference>
<dbReference type="PANTHER" id="PTHR33203">
    <property type="entry name" value="OLEOSIN"/>
    <property type="match status" value="1"/>
</dbReference>
<feature type="compositionally biased region" description="Basic and acidic residues" evidence="8">
    <location>
        <begin position="151"/>
        <end position="164"/>
    </location>
</feature>
<dbReference type="AlphaFoldDB" id="A0A8J4R8R1"/>
<sequence length="197" mass="21515">MAEIHQPHHYQPQQQHHQRPSDAMKGTSSENNQEGPSASEVLAVVTLLPIGGFLLIFAGLTFVGTVIGLAVSTPLLVIFSPVLVPAAIVIGLAVAGFLTSGAFGITGLSSLSWIVNYLRQTRVPEHMDNAKRRVQDTAGYYGQRAREMGQNVKEKAQETGREVTARTQEGSGRTQEERRGTEVEKLEAIERDEFMGF</sequence>
<evidence type="ECO:0000256" key="8">
    <source>
        <dbReference type="SAM" id="MobiDB-lite"/>
    </source>
</evidence>
<keyword evidence="4 9" id="KW-0812">Transmembrane</keyword>
<feature type="region of interest" description="Disordered" evidence="8">
    <location>
        <begin position="1"/>
        <end position="35"/>
    </location>
</feature>
<comment type="similarity">
    <text evidence="2 7">Belongs to the oleosin family.</text>
</comment>
<evidence type="ECO:0000256" key="5">
    <source>
        <dbReference type="ARBA" id="ARBA00022989"/>
    </source>
</evidence>
<keyword evidence="11" id="KW-1185">Reference proteome</keyword>
<protein>
    <recommendedName>
        <fullName evidence="7">Oleosin</fullName>
    </recommendedName>
</protein>
<evidence type="ECO:0000313" key="11">
    <source>
        <dbReference type="Proteomes" id="UP000737018"/>
    </source>
</evidence>
<comment type="caution">
    <text evidence="10">The sequence shown here is derived from an EMBL/GenBank/DDBJ whole genome shotgun (WGS) entry which is preliminary data.</text>
</comment>
<feature type="transmembrane region" description="Helical" evidence="9">
    <location>
        <begin position="41"/>
        <end position="63"/>
    </location>
</feature>
<evidence type="ECO:0000256" key="9">
    <source>
        <dbReference type="SAM" id="Phobius"/>
    </source>
</evidence>
<evidence type="ECO:0000256" key="6">
    <source>
        <dbReference type="ARBA" id="ARBA00023136"/>
    </source>
</evidence>
<organism evidence="10 11">
    <name type="scientific">Castanea mollissima</name>
    <name type="common">Chinese chestnut</name>
    <dbReference type="NCBI Taxonomy" id="60419"/>
    <lineage>
        <taxon>Eukaryota</taxon>
        <taxon>Viridiplantae</taxon>
        <taxon>Streptophyta</taxon>
        <taxon>Embryophyta</taxon>
        <taxon>Tracheophyta</taxon>
        <taxon>Spermatophyta</taxon>
        <taxon>Magnoliopsida</taxon>
        <taxon>eudicotyledons</taxon>
        <taxon>Gunneridae</taxon>
        <taxon>Pentapetalae</taxon>
        <taxon>rosids</taxon>
        <taxon>fabids</taxon>
        <taxon>Fagales</taxon>
        <taxon>Fagaceae</taxon>
        <taxon>Castanea</taxon>
    </lineage>
</organism>
<reference evidence="10" key="1">
    <citation type="submission" date="2020-03" db="EMBL/GenBank/DDBJ databases">
        <title>Castanea mollissima Vanexum genome sequencing.</title>
        <authorList>
            <person name="Staton M."/>
        </authorList>
    </citation>
    <scope>NUCLEOTIDE SEQUENCE</scope>
    <source>
        <tissue evidence="10">Leaf</tissue>
    </source>
</reference>
<dbReference type="GO" id="GO:0016020">
    <property type="term" value="C:membrane"/>
    <property type="evidence" value="ECO:0007669"/>
    <property type="project" value="UniProtKB-SubCell"/>
</dbReference>
<dbReference type="GO" id="GO:0019915">
    <property type="term" value="P:lipid storage"/>
    <property type="evidence" value="ECO:0007669"/>
    <property type="project" value="TreeGrafter"/>
</dbReference>
<feature type="region of interest" description="Disordered" evidence="8">
    <location>
        <begin position="151"/>
        <end position="183"/>
    </location>
</feature>
<dbReference type="GO" id="GO:0010344">
    <property type="term" value="P:seed oilbody biogenesis"/>
    <property type="evidence" value="ECO:0007669"/>
    <property type="project" value="TreeGrafter"/>
</dbReference>
<dbReference type="PANTHER" id="PTHR33203:SF44">
    <property type="entry name" value="OLEOSIN 20.3 KDA"/>
    <property type="match status" value="1"/>
</dbReference>
<keyword evidence="5 9" id="KW-1133">Transmembrane helix</keyword>
<feature type="transmembrane region" description="Helical" evidence="9">
    <location>
        <begin position="101"/>
        <end position="118"/>
    </location>
</feature>
<dbReference type="InterPro" id="IPR000136">
    <property type="entry name" value="Oleosin"/>
</dbReference>
<accession>A0A8J4R8R1</accession>
<evidence type="ECO:0000256" key="2">
    <source>
        <dbReference type="ARBA" id="ARBA00010858"/>
    </source>
</evidence>
<evidence type="ECO:0000256" key="3">
    <source>
        <dbReference type="ARBA" id="ARBA00022677"/>
    </source>
</evidence>
<comment type="subcellular location">
    <subcellularLocation>
        <location evidence="7">Lipid droplet</location>
    </subcellularLocation>
    <subcellularLocation>
        <location evidence="7">Membrane</location>
        <topology evidence="7">Multi-pass membrane protein</topology>
    </subcellularLocation>
</comment>
<evidence type="ECO:0000256" key="1">
    <source>
        <dbReference type="ARBA" id="ARBA00002582"/>
    </source>
</evidence>
<proteinExistence type="inferred from homology"/>
<gene>
    <name evidence="10" type="ORF">CMV_015687</name>
</gene>
<feature type="compositionally biased region" description="Polar residues" evidence="8">
    <location>
        <begin position="26"/>
        <end position="35"/>
    </location>
</feature>
<feature type="transmembrane region" description="Helical" evidence="9">
    <location>
        <begin position="75"/>
        <end position="95"/>
    </location>
</feature>
<dbReference type="GO" id="GO:0050826">
    <property type="term" value="P:response to freezing"/>
    <property type="evidence" value="ECO:0007669"/>
    <property type="project" value="TreeGrafter"/>
</dbReference>
<dbReference type="PROSITE" id="PS00811">
    <property type="entry name" value="OLEOSINS"/>
    <property type="match status" value="1"/>
</dbReference>
<dbReference type="EMBL" id="JRKL02002316">
    <property type="protein sequence ID" value="KAF3959506.1"/>
    <property type="molecule type" value="Genomic_DNA"/>
</dbReference>
<keyword evidence="3 7" id="KW-0551">Lipid droplet</keyword>